<reference evidence="1 2" key="1">
    <citation type="submission" date="2021-05" db="EMBL/GenBank/DDBJ databases">
        <title>Phylogenetic classification of ten novel species belonging to the genus Bifidobacterium comprising B. colchicus sp. nov., B. abeli sp. nov., B. bicoloris sp. nov., B. guerezis sp. nov., B. rosaliae sp. nov., B. santillanensis sp. nov., B. argentati sp. nov., B. amazzoni sp. nov., B. pluviali sp. nov., and B. pinnaculum sp. nov.</title>
        <authorList>
            <person name="Lugli G.A."/>
            <person name="Ruiz Garcia L."/>
            <person name="Margolles A."/>
            <person name="Ventura M."/>
        </authorList>
    </citation>
    <scope>NUCLEOTIDE SEQUENCE [LARGE SCALE GENOMIC DNA]</scope>
    <source>
        <strain evidence="1 2">6T3</strain>
    </source>
</reference>
<dbReference type="Pfam" id="PF08973">
    <property type="entry name" value="TM1506"/>
    <property type="match status" value="1"/>
</dbReference>
<accession>A0ABS6W9B9</accession>
<dbReference type="RefSeq" id="WP_219081274.1">
    <property type="nucleotide sequence ID" value="NZ_JAHBBD010000009.1"/>
</dbReference>
<dbReference type="InterPro" id="IPR015067">
    <property type="entry name" value="DUF1893_TM1506-like"/>
</dbReference>
<evidence type="ECO:0000313" key="2">
    <source>
        <dbReference type="Proteomes" id="UP000812844"/>
    </source>
</evidence>
<dbReference type="EMBL" id="JAHBBD010000009">
    <property type="protein sequence ID" value="MBW3082775.1"/>
    <property type="molecule type" value="Genomic_DNA"/>
</dbReference>
<proteinExistence type="predicted"/>
<gene>
    <name evidence="1" type="ORF">KIH73_05200</name>
</gene>
<organism evidence="1 2">
    <name type="scientific">Bifidobacterium phasiani</name>
    <dbReference type="NCBI Taxonomy" id="2834431"/>
    <lineage>
        <taxon>Bacteria</taxon>
        <taxon>Bacillati</taxon>
        <taxon>Actinomycetota</taxon>
        <taxon>Actinomycetes</taxon>
        <taxon>Bifidobacteriales</taxon>
        <taxon>Bifidobacteriaceae</taxon>
        <taxon>Bifidobacterium</taxon>
    </lineage>
</organism>
<keyword evidence="2" id="KW-1185">Reference proteome</keyword>
<protein>
    <submittedName>
        <fullName evidence="1">DUF1893 domain-containing protein</fullName>
    </submittedName>
</protein>
<name>A0ABS6W9B9_9BIFI</name>
<comment type="caution">
    <text evidence="1">The sequence shown here is derived from an EMBL/GenBank/DDBJ whole genome shotgun (WGS) entry which is preliminary data.</text>
</comment>
<evidence type="ECO:0000313" key="1">
    <source>
        <dbReference type="EMBL" id="MBW3082775.1"/>
    </source>
</evidence>
<sequence>MRIDETNKDWLSARRALQADDTLGCVACRGGETLTGTGRGVRPLLVWLAEGRRLDGFAASDRVIGKAAAMLYVTLGATAVHGCVMSEAGLAMLRDHGVAAAYDELVPMIRNRASTGMCPIEQSVQGIDDPAEAEAPIRAAVARLMAARRPDGAGDPA</sequence>
<dbReference type="Proteomes" id="UP000812844">
    <property type="component" value="Unassembled WGS sequence"/>
</dbReference>